<proteinExistence type="predicted"/>
<name>A0A4R0QRM0_9BIFI</name>
<dbReference type="AlphaFoldDB" id="A0A4R0QRM0"/>
<gene>
    <name evidence="1" type="ORF">EJ419_01030</name>
</gene>
<accession>A0A4R0QRM0</accession>
<organism evidence="1 2">
    <name type="scientific">Alloscardovia theropitheci</name>
    <dbReference type="NCBI Taxonomy" id="2496842"/>
    <lineage>
        <taxon>Bacteria</taxon>
        <taxon>Bacillati</taxon>
        <taxon>Actinomycetota</taxon>
        <taxon>Actinomycetes</taxon>
        <taxon>Bifidobacteriales</taxon>
        <taxon>Bifidobacteriaceae</taxon>
        <taxon>Alloscardovia</taxon>
    </lineage>
</organism>
<dbReference type="OrthoDB" id="3522185at2"/>
<keyword evidence="2" id="KW-1185">Reference proteome</keyword>
<evidence type="ECO:0000313" key="2">
    <source>
        <dbReference type="Proteomes" id="UP000291289"/>
    </source>
</evidence>
<comment type="caution">
    <text evidence="1">The sequence shown here is derived from an EMBL/GenBank/DDBJ whole genome shotgun (WGS) entry which is preliminary data.</text>
</comment>
<reference evidence="1 2" key="1">
    <citation type="submission" date="2018-12" db="EMBL/GenBank/DDBJ databases">
        <title>Alloscrdovia theropitheci sp. nov: a novel taxon from the feces of the bleeding-herat monkey (Theropithecus geleda).</title>
        <authorList>
            <person name="Modesto M."/>
        </authorList>
    </citation>
    <scope>NUCLEOTIDE SEQUENCE [LARGE SCALE GENOMIC DNA]</scope>
    <source>
        <strain evidence="1 2">GLDI4/2</strain>
    </source>
</reference>
<dbReference type="EMBL" id="RXLP01000002">
    <property type="protein sequence ID" value="TCD55003.1"/>
    <property type="molecule type" value="Genomic_DNA"/>
</dbReference>
<sequence length="194" mass="21610">MAVGYSLNIPENWNRINLTQANMSETAEEMADNMIAVVPELESRKLLLKKDITDQLNDALESGTNLVASYVTPTSDGSLSMFLMGQTLPLLMPEEGESIFDTFYEMYTTADETRPQGVDVQIAHLPHAGKVFQTYGIELLQDTPVVVLRTLVPLDKCVLSVFIYSPNVDIKDALAQLFEAITRTLEIDDYKGNE</sequence>
<dbReference type="Proteomes" id="UP000291289">
    <property type="component" value="Unassembled WGS sequence"/>
</dbReference>
<protein>
    <submittedName>
        <fullName evidence="1">Uncharacterized protein</fullName>
    </submittedName>
</protein>
<dbReference type="RefSeq" id="WP_131283061.1">
    <property type="nucleotide sequence ID" value="NZ_RXLP01000002.1"/>
</dbReference>
<evidence type="ECO:0000313" key="1">
    <source>
        <dbReference type="EMBL" id="TCD55003.1"/>
    </source>
</evidence>